<protein>
    <submittedName>
        <fullName evidence="2">Uncharacterized protein</fullName>
    </submittedName>
</protein>
<feature type="transmembrane region" description="Helical" evidence="1">
    <location>
        <begin position="12"/>
        <end position="29"/>
    </location>
</feature>
<keyword evidence="1" id="KW-0812">Transmembrane</keyword>
<keyword evidence="1" id="KW-0472">Membrane</keyword>
<evidence type="ECO:0000313" key="2">
    <source>
        <dbReference type="EMBL" id="MBX45363.1"/>
    </source>
</evidence>
<name>A0A2P2NSB9_RHIMU</name>
<accession>A0A2P2NSB9</accession>
<sequence length="30" mass="3713">MFCGWYRMKDFNMIILSFLGSLLCCYVFYF</sequence>
<dbReference type="AlphaFoldDB" id="A0A2P2NSB9"/>
<keyword evidence="1" id="KW-1133">Transmembrane helix</keyword>
<reference evidence="2" key="1">
    <citation type="submission" date="2018-02" db="EMBL/GenBank/DDBJ databases">
        <title>Rhizophora mucronata_Transcriptome.</title>
        <authorList>
            <person name="Meera S.P."/>
            <person name="Sreeshan A."/>
            <person name="Augustine A."/>
        </authorList>
    </citation>
    <scope>NUCLEOTIDE SEQUENCE</scope>
    <source>
        <tissue evidence="2">Leaf</tissue>
    </source>
</reference>
<organism evidence="2">
    <name type="scientific">Rhizophora mucronata</name>
    <name type="common">Asiatic mangrove</name>
    <dbReference type="NCBI Taxonomy" id="61149"/>
    <lineage>
        <taxon>Eukaryota</taxon>
        <taxon>Viridiplantae</taxon>
        <taxon>Streptophyta</taxon>
        <taxon>Embryophyta</taxon>
        <taxon>Tracheophyta</taxon>
        <taxon>Spermatophyta</taxon>
        <taxon>Magnoliopsida</taxon>
        <taxon>eudicotyledons</taxon>
        <taxon>Gunneridae</taxon>
        <taxon>Pentapetalae</taxon>
        <taxon>rosids</taxon>
        <taxon>fabids</taxon>
        <taxon>Malpighiales</taxon>
        <taxon>Rhizophoraceae</taxon>
        <taxon>Rhizophora</taxon>
    </lineage>
</organism>
<proteinExistence type="predicted"/>
<dbReference type="EMBL" id="GGEC01064879">
    <property type="protein sequence ID" value="MBX45363.1"/>
    <property type="molecule type" value="Transcribed_RNA"/>
</dbReference>
<evidence type="ECO:0000256" key="1">
    <source>
        <dbReference type="SAM" id="Phobius"/>
    </source>
</evidence>